<dbReference type="PROSITE" id="PS50892">
    <property type="entry name" value="V_SNARE"/>
    <property type="match status" value="1"/>
</dbReference>
<sequence length="69" mass="7970">MRQVVGIMRVNVEKVMQRDEKISDLNERADALQAGASRFEASAGRLKRKYWWQNTKVLCCELPGMTLSR</sequence>
<organism evidence="3 5">
    <name type="scientific">Macrostomum lignano</name>
    <dbReference type="NCBI Taxonomy" id="282301"/>
    <lineage>
        <taxon>Eukaryota</taxon>
        <taxon>Metazoa</taxon>
        <taxon>Spiralia</taxon>
        <taxon>Lophotrochozoa</taxon>
        <taxon>Platyhelminthes</taxon>
        <taxon>Rhabditophora</taxon>
        <taxon>Macrostomorpha</taxon>
        <taxon>Macrostomida</taxon>
        <taxon>Macrostomidae</taxon>
        <taxon>Macrostomum</taxon>
    </lineage>
</organism>
<dbReference type="SUPFAM" id="SSF58038">
    <property type="entry name" value="SNARE fusion complex"/>
    <property type="match status" value="1"/>
</dbReference>
<dbReference type="CDD" id="cd15870">
    <property type="entry name" value="R-SNARE_VAMP2"/>
    <property type="match status" value="1"/>
</dbReference>
<evidence type="ECO:0000313" key="4">
    <source>
        <dbReference type="WBParaSite" id="maker-uti_cns_0002768-snap-gene-0.2-mRNA-1"/>
    </source>
</evidence>
<reference evidence="4 5" key="1">
    <citation type="submission" date="2016-11" db="UniProtKB">
        <authorList>
            <consortium name="WormBaseParasite"/>
        </authorList>
    </citation>
    <scope>IDENTIFICATION</scope>
</reference>
<dbReference type="Pfam" id="PF00957">
    <property type="entry name" value="Synaptobrevin"/>
    <property type="match status" value="1"/>
</dbReference>
<accession>A0A1I8JIE2</accession>
<dbReference type="AlphaFoldDB" id="A0A1I8JIE2"/>
<dbReference type="GO" id="GO:0016020">
    <property type="term" value="C:membrane"/>
    <property type="evidence" value="ECO:0007669"/>
    <property type="project" value="InterPro"/>
</dbReference>
<dbReference type="GO" id="GO:0016192">
    <property type="term" value="P:vesicle-mediated transport"/>
    <property type="evidence" value="ECO:0007669"/>
    <property type="project" value="InterPro"/>
</dbReference>
<dbReference type="Gene3D" id="1.20.5.110">
    <property type="match status" value="1"/>
</dbReference>
<dbReference type="WBParaSite" id="maker-uti_cns_0002768-snap-gene-0.2-mRNA-1">
    <property type="protein sequence ID" value="maker-uti_cns_0002768-snap-gene-0.2-mRNA-1"/>
    <property type="gene ID" value="maker-uti_cns_0002768-snap-gene-0.2"/>
</dbReference>
<proteinExistence type="predicted"/>
<dbReference type="InterPro" id="IPR001388">
    <property type="entry name" value="Synaptobrevin-like"/>
</dbReference>
<feature type="domain" description="V-SNARE coiled-coil homology" evidence="2">
    <location>
        <begin position="1"/>
        <end position="53"/>
    </location>
</feature>
<dbReference type="PANTHER" id="PTHR45701">
    <property type="entry name" value="SYNAPTOBREVIN FAMILY MEMBER"/>
    <property type="match status" value="1"/>
</dbReference>
<dbReference type="InterPro" id="IPR016444">
    <property type="entry name" value="Synaptobrevin/VAMP"/>
</dbReference>
<dbReference type="PROSITE" id="PS00417">
    <property type="entry name" value="SYNAPTOBREVIN"/>
    <property type="match status" value="1"/>
</dbReference>
<evidence type="ECO:0000256" key="1">
    <source>
        <dbReference type="PROSITE-ProRule" id="PRU00290"/>
    </source>
</evidence>
<keyword evidence="3" id="KW-1185">Reference proteome</keyword>
<name>A0A1I8JIE2_9PLAT</name>
<evidence type="ECO:0000313" key="3">
    <source>
        <dbReference type="Proteomes" id="UP000095280"/>
    </source>
</evidence>
<protein>
    <submittedName>
        <fullName evidence="4 5">V-SNARE coiled-coil homology domain-containing protein</fullName>
    </submittedName>
</protein>
<dbReference type="WBParaSite" id="maker-uti_cns_0048010-snap-gene-0.4-mRNA-1">
    <property type="protein sequence ID" value="maker-uti_cns_0048010-snap-gene-0.4-mRNA-1"/>
    <property type="gene ID" value="maker-uti_cns_0048010-snap-gene-0.4"/>
</dbReference>
<dbReference type="Proteomes" id="UP000095280">
    <property type="component" value="Unplaced"/>
</dbReference>
<dbReference type="InterPro" id="IPR042855">
    <property type="entry name" value="V_SNARE_CC"/>
</dbReference>
<evidence type="ECO:0000259" key="2">
    <source>
        <dbReference type="PROSITE" id="PS50892"/>
    </source>
</evidence>
<keyword evidence="1" id="KW-0175">Coiled coil</keyword>
<evidence type="ECO:0000313" key="5">
    <source>
        <dbReference type="WBParaSite" id="maker-uti_cns_0048010-snap-gene-0.4-mRNA-1"/>
    </source>
</evidence>